<dbReference type="GO" id="GO:0005886">
    <property type="term" value="C:plasma membrane"/>
    <property type="evidence" value="ECO:0007669"/>
    <property type="project" value="UniProtKB-SubCell"/>
</dbReference>
<reference evidence="10 11" key="1">
    <citation type="submission" date="2020-08" db="EMBL/GenBank/DDBJ databases">
        <title>Genome sequence of Sphingomonas lutea KCTC 23642T.</title>
        <authorList>
            <person name="Hyun D.-W."/>
            <person name="Bae J.-W."/>
        </authorList>
    </citation>
    <scope>NUCLEOTIDE SEQUENCE [LARGE SCALE GENOMIC DNA]</scope>
    <source>
        <strain evidence="10 11">KCTC 23642</strain>
    </source>
</reference>
<feature type="transmembrane region" description="Helical" evidence="8">
    <location>
        <begin position="20"/>
        <end position="41"/>
    </location>
</feature>
<evidence type="ECO:0000313" key="11">
    <source>
        <dbReference type="Proteomes" id="UP000515971"/>
    </source>
</evidence>
<comment type="subcellular location">
    <subcellularLocation>
        <location evidence="2">Cell membrane</location>
    </subcellularLocation>
    <subcellularLocation>
        <location evidence="1">Membrane</location>
        <topology evidence="1">Single-pass membrane protein</topology>
    </subcellularLocation>
</comment>
<dbReference type="InterPro" id="IPR018704">
    <property type="entry name" value="SecYEG/CpoB_TPR"/>
</dbReference>
<keyword evidence="7" id="KW-0143">Chaperone</keyword>
<evidence type="ECO:0000256" key="3">
    <source>
        <dbReference type="ARBA" id="ARBA00022475"/>
    </source>
</evidence>
<evidence type="ECO:0000256" key="6">
    <source>
        <dbReference type="ARBA" id="ARBA00023136"/>
    </source>
</evidence>
<name>A0A7G9SHL6_9SPHN</name>
<dbReference type="PANTHER" id="PTHR38035:SF1">
    <property type="entry name" value="ANCILLARY SECYEG TRANSLOCON SUBUNIT"/>
    <property type="match status" value="1"/>
</dbReference>
<evidence type="ECO:0000256" key="4">
    <source>
        <dbReference type="ARBA" id="ARBA00022692"/>
    </source>
</evidence>
<keyword evidence="11" id="KW-1185">Reference proteome</keyword>
<evidence type="ECO:0000256" key="1">
    <source>
        <dbReference type="ARBA" id="ARBA00004167"/>
    </source>
</evidence>
<gene>
    <name evidence="10" type="ORF">H9L13_12165</name>
</gene>
<keyword evidence="6 8" id="KW-0472">Membrane</keyword>
<keyword evidence="4 8" id="KW-0812">Transmembrane</keyword>
<evidence type="ECO:0000256" key="5">
    <source>
        <dbReference type="ARBA" id="ARBA00022989"/>
    </source>
</evidence>
<dbReference type="RefSeq" id="WP_187537930.1">
    <property type="nucleotide sequence ID" value="NZ_BAABJT010000001.1"/>
</dbReference>
<evidence type="ECO:0000256" key="7">
    <source>
        <dbReference type="ARBA" id="ARBA00023186"/>
    </source>
</evidence>
<dbReference type="KEGG" id="slut:H9L13_12165"/>
<accession>A0A7G9SHL6</accession>
<sequence length="221" mass="24227">MREVDENLRRDRARDFAKRYGTWIIAGVVLFLVASGGYIFWKQQQIRKAEAQVEQLAQIYRAIANGNIRQAPAQLDSLAAESDEAIRASALFTRAAIAIEQRDIKLALAKYREVSGDEDMPQPYRDLALLRQTALEFDSMKPEDVIARMAPLAKPGQPWFGSAGEMTAAALLKQGKRDEAGRLFATIAKDNTVPDALRARAVQIAATLGVDASAALPATAQ</sequence>
<dbReference type="Proteomes" id="UP000515971">
    <property type="component" value="Chromosome"/>
</dbReference>
<dbReference type="Pfam" id="PF09976">
    <property type="entry name" value="TPR_21"/>
    <property type="match status" value="1"/>
</dbReference>
<dbReference type="PANTHER" id="PTHR38035">
    <property type="entry name" value="UPF0070 PROTEIN YFGM"/>
    <property type="match status" value="1"/>
</dbReference>
<evidence type="ECO:0000256" key="2">
    <source>
        <dbReference type="ARBA" id="ARBA00004236"/>
    </source>
</evidence>
<dbReference type="EMBL" id="CP060718">
    <property type="protein sequence ID" value="QNN67341.1"/>
    <property type="molecule type" value="Genomic_DNA"/>
</dbReference>
<dbReference type="InterPro" id="IPR026039">
    <property type="entry name" value="YfgM"/>
</dbReference>
<proteinExistence type="predicted"/>
<feature type="domain" description="Ancillary SecYEG translocon subunit/Cell division coordinator CpoB TPR" evidence="9">
    <location>
        <begin position="15"/>
        <end position="182"/>
    </location>
</feature>
<evidence type="ECO:0000313" key="10">
    <source>
        <dbReference type="EMBL" id="QNN67341.1"/>
    </source>
</evidence>
<evidence type="ECO:0000259" key="9">
    <source>
        <dbReference type="Pfam" id="PF09976"/>
    </source>
</evidence>
<dbReference type="GO" id="GO:0044877">
    <property type="term" value="F:protein-containing complex binding"/>
    <property type="evidence" value="ECO:0007669"/>
    <property type="project" value="InterPro"/>
</dbReference>
<keyword evidence="3" id="KW-1003">Cell membrane</keyword>
<organism evidence="10 11">
    <name type="scientific">Sphingomonas lutea</name>
    <dbReference type="NCBI Taxonomy" id="1045317"/>
    <lineage>
        <taxon>Bacteria</taxon>
        <taxon>Pseudomonadati</taxon>
        <taxon>Pseudomonadota</taxon>
        <taxon>Alphaproteobacteria</taxon>
        <taxon>Sphingomonadales</taxon>
        <taxon>Sphingomonadaceae</taxon>
        <taxon>Sphingomonas</taxon>
    </lineage>
</organism>
<keyword evidence="5 8" id="KW-1133">Transmembrane helix</keyword>
<dbReference type="AlphaFoldDB" id="A0A7G9SHL6"/>
<protein>
    <submittedName>
        <fullName evidence="10">Tetratricopeptide repeat protein</fullName>
    </submittedName>
</protein>
<evidence type="ECO:0000256" key="8">
    <source>
        <dbReference type="SAM" id="Phobius"/>
    </source>
</evidence>